<dbReference type="PRINTS" id="PR00862">
    <property type="entry name" value="PROLIGOPTASE"/>
</dbReference>
<dbReference type="FunFam" id="2.130.10.120:FF:000002">
    <property type="entry name" value="prolyl endopeptidase-like isoform X1"/>
    <property type="match status" value="1"/>
</dbReference>
<dbReference type="CTD" id="9581"/>
<dbReference type="Pfam" id="PF00326">
    <property type="entry name" value="Peptidase_S9"/>
    <property type="match status" value="1"/>
</dbReference>
<dbReference type="PANTHER" id="PTHR11757:SF19">
    <property type="entry name" value="PROLYL ENDOPEPTIDASE-LIKE"/>
    <property type="match status" value="1"/>
</dbReference>
<dbReference type="InterPro" id="IPR029058">
    <property type="entry name" value="AB_hydrolase_fold"/>
</dbReference>
<evidence type="ECO:0000256" key="5">
    <source>
        <dbReference type="ARBA" id="ARBA00022801"/>
    </source>
</evidence>
<dbReference type="GO" id="GO:0004252">
    <property type="term" value="F:serine-type endopeptidase activity"/>
    <property type="evidence" value="ECO:0007669"/>
    <property type="project" value="UniProtKB-UniRule"/>
</dbReference>
<keyword evidence="5 8" id="KW-0378">Hydrolase</keyword>
<keyword evidence="4 8" id="KW-0645">Protease</keyword>
<dbReference type="InterPro" id="IPR002470">
    <property type="entry name" value="Peptidase_S9A"/>
</dbReference>
<evidence type="ECO:0000256" key="2">
    <source>
        <dbReference type="ARBA" id="ARBA00005228"/>
    </source>
</evidence>
<dbReference type="Pfam" id="PF02897">
    <property type="entry name" value="Peptidase_S9_N"/>
    <property type="match status" value="1"/>
</dbReference>
<evidence type="ECO:0000313" key="11">
    <source>
        <dbReference type="Proteomes" id="UP001190640"/>
    </source>
</evidence>
<dbReference type="Proteomes" id="UP001190640">
    <property type="component" value="Chromosome 1"/>
</dbReference>
<dbReference type="SUPFAM" id="SSF53474">
    <property type="entry name" value="alpha/beta-Hydrolases"/>
    <property type="match status" value="1"/>
</dbReference>
<dbReference type="GO" id="GO:0005794">
    <property type="term" value="C:Golgi apparatus"/>
    <property type="evidence" value="ECO:0007669"/>
    <property type="project" value="TreeGrafter"/>
</dbReference>
<evidence type="ECO:0000256" key="1">
    <source>
        <dbReference type="ARBA" id="ARBA00004514"/>
    </source>
</evidence>
<evidence type="ECO:0000259" key="9">
    <source>
        <dbReference type="Pfam" id="PF00326"/>
    </source>
</evidence>
<dbReference type="GO" id="GO:0005829">
    <property type="term" value="C:cytosol"/>
    <property type="evidence" value="ECO:0007669"/>
    <property type="project" value="UniProtKB-SubCell"/>
</dbReference>
<dbReference type="RefSeq" id="XP_054857177.1">
    <property type="nucleotide sequence ID" value="XM_055001202.1"/>
</dbReference>
<gene>
    <name evidence="12" type="primary">PREPL</name>
</gene>
<dbReference type="GeneID" id="129344248"/>
<evidence type="ECO:0000256" key="7">
    <source>
        <dbReference type="ARBA" id="ARBA00045448"/>
    </source>
</evidence>
<dbReference type="SUPFAM" id="SSF50993">
    <property type="entry name" value="Peptidase/esterase 'gauge' domain"/>
    <property type="match status" value="1"/>
</dbReference>
<feature type="domain" description="Peptidase S9 prolyl oligopeptidase catalytic" evidence="9">
    <location>
        <begin position="484"/>
        <end position="664"/>
    </location>
</feature>
<reference evidence="12" key="1">
    <citation type="submission" date="2025-08" db="UniProtKB">
        <authorList>
            <consortium name="RefSeq"/>
        </authorList>
    </citation>
    <scope>IDENTIFICATION</scope>
    <source>
        <tissue evidence="12">Blood</tissue>
    </source>
</reference>
<evidence type="ECO:0000256" key="3">
    <source>
        <dbReference type="ARBA" id="ARBA00022490"/>
    </source>
</evidence>
<keyword evidence="11" id="KW-1185">Reference proteome</keyword>
<organism evidence="11 12">
    <name type="scientific">Eublepharis macularius</name>
    <name type="common">Leopard gecko</name>
    <name type="synonym">Cyrtodactylus macularius</name>
    <dbReference type="NCBI Taxonomy" id="481883"/>
    <lineage>
        <taxon>Eukaryota</taxon>
        <taxon>Metazoa</taxon>
        <taxon>Chordata</taxon>
        <taxon>Craniata</taxon>
        <taxon>Vertebrata</taxon>
        <taxon>Euteleostomi</taxon>
        <taxon>Lepidosauria</taxon>
        <taxon>Squamata</taxon>
        <taxon>Bifurcata</taxon>
        <taxon>Gekkota</taxon>
        <taxon>Eublepharidae</taxon>
        <taxon>Eublepharinae</taxon>
        <taxon>Eublepharis</taxon>
    </lineage>
</organism>
<proteinExistence type="inferred from homology"/>
<keyword evidence="6 8" id="KW-0720">Serine protease</keyword>
<dbReference type="InterPro" id="IPR051543">
    <property type="entry name" value="Serine_Peptidase_S9A"/>
</dbReference>
<dbReference type="FunFam" id="3.40.50.1820:FF:000050">
    <property type="entry name" value="prolyl endopeptidase-like isoform X2"/>
    <property type="match status" value="1"/>
</dbReference>
<dbReference type="GO" id="GO:0006508">
    <property type="term" value="P:proteolysis"/>
    <property type="evidence" value="ECO:0007669"/>
    <property type="project" value="UniProtKB-KW"/>
</dbReference>
<dbReference type="EC" id="3.4.21.-" evidence="8"/>
<name>A0AA97LLM0_EUBMA</name>
<dbReference type="InterPro" id="IPR001375">
    <property type="entry name" value="Peptidase_S9_cat"/>
</dbReference>
<comment type="similarity">
    <text evidence="2 8">Belongs to the peptidase S9A family.</text>
</comment>
<keyword evidence="3" id="KW-0963">Cytoplasm</keyword>
<dbReference type="KEGG" id="emc:129344248"/>
<protein>
    <recommendedName>
        <fullName evidence="8">Prolyl endopeptidase</fullName>
        <ecNumber evidence="8">3.4.21.-</ecNumber>
    </recommendedName>
</protein>
<comment type="subcellular location">
    <subcellularLocation>
        <location evidence="1">Cytoplasm</location>
        <location evidence="1">Cytosol</location>
    </subcellularLocation>
</comment>
<comment type="function">
    <text evidence="7">Serine peptidase whose precise substrate specificity remains unclear. Does not cleave peptides after a arginine or lysine residue. Regulates trans-Golgi network morphology and sorting by regulating the membrane binding of the AP-1 complex. May play a role in the regulation of synaptic vesicle exocytosis.</text>
</comment>
<dbReference type="PANTHER" id="PTHR11757">
    <property type="entry name" value="PROTEASE FAMILY S9A OLIGOPEPTIDASE"/>
    <property type="match status" value="1"/>
</dbReference>
<dbReference type="Gene3D" id="3.40.50.1820">
    <property type="entry name" value="alpha/beta hydrolase"/>
    <property type="match status" value="1"/>
</dbReference>
<dbReference type="AlphaFoldDB" id="A0AA97LLM0"/>
<evidence type="ECO:0000313" key="12">
    <source>
        <dbReference type="RefSeq" id="XP_054857177.1"/>
    </source>
</evidence>
<evidence type="ECO:0000259" key="10">
    <source>
        <dbReference type="Pfam" id="PF02897"/>
    </source>
</evidence>
<evidence type="ECO:0000256" key="8">
    <source>
        <dbReference type="RuleBase" id="RU368024"/>
    </source>
</evidence>
<dbReference type="GO" id="GO:0005856">
    <property type="term" value="C:cytoskeleton"/>
    <property type="evidence" value="ECO:0007669"/>
    <property type="project" value="TreeGrafter"/>
</dbReference>
<dbReference type="Gene3D" id="2.130.10.120">
    <property type="entry name" value="Prolyl oligopeptidase, N-terminal domain"/>
    <property type="match status" value="1"/>
</dbReference>
<accession>A0AA97LLM0</accession>
<feature type="domain" description="Peptidase S9A N-terminal" evidence="10">
    <location>
        <begin position="69"/>
        <end position="421"/>
    </location>
</feature>
<evidence type="ECO:0000256" key="4">
    <source>
        <dbReference type="ARBA" id="ARBA00022670"/>
    </source>
</evidence>
<sequence>MHLSTKYFLQIMKDTVGHCIDSKCSPTLRLYSQTKSQIFFHTKNFRNACIVPSSQGGVQPWRQFSYKDLLKSEQKHFSAFKSNYTEKTERLKQRLEAHYEKYSSNLGSLVIKIGEYVYFEENGCICRSRLEEADEGNIEVLFNMEDLPFCDFLIQRIRISPDHRYIAVGIKSANSEDSASIIVKLSTQPVIERIIPNVFSFEWATNDILFYTIQKNLRCHEVYFYDFSKKLSELVYTEQDARYFVDLYCTKDKRFLTINSNSKTTSEVWLIDCHHPFKPPVIVQQRTKGVIYHVEHRNNYLYILTTDGDPMGYKLIKAPVGSCSLKNSPSSIYIIKEKAKLIELELFKDHCVMFLKCHGHLCIDNISLVSNSVHSVKLPAWACSLELEPHPEYTSSTCYFWLASPVQPPIRFAYSLVENKLIELTEQEMPIAVNCHAVRLEAKSKDEIWVPITVFHKANSVELHRKPLLIHVYGAYGTDVNMSFKPENLMLIEDGWMLAYCHVRGGGELGLAWHKDGCTTKKHNGIHDLKACINLLHKLGFSCPMYTALASLSAGGVLAGALYNSDPHLIRAMVLQSPFLDVLNTMLDPHLPLTIEEQEEWGNPLVDENCKEYIKSYCPYQNIRPQHYPSVFITVSENDQRVPLAGLLRYICKLRKAVRDYAEAKTTDEKGLQMPSVILDVQPGGSHCASSWEDSLNQVAVQLTFLYNELGLDTQK</sequence>
<dbReference type="InterPro" id="IPR023302">
    <property type="entry name" value="Pept_S9A_N"/>
</dbReference>
<evidence type="ECO:0000256" key="6">
    <source>
        <dbReference type="ARBA" id="ARBA00022825"/>
    </source>
</evidence>